<evidence type="ECO:0000256" key="4">
    <source>
        <dbReference type="ARBA" id="ARBA00022840"/>
    </source>
</evidence>
<dbReference type="GO" id="GO:0016887">
    <property type="term" value="F:ATP hydrolysis activity"/>
    <property type="evidence" value="ECO:0007669"/>
    <property type="project" value="InterPro"/>
</dbReference>
<evidence type="ECO:0000256" key="2">
    <source>
        <dbReference type="ARBA" id="ARBA00022448"/>
    </source>
</evidence>
<dbReference type="EMBL" id="RBKT01000001">
    <property type="protein sequence ID" value="RKR91102.1"/>
    <property type="molecule type" value="Genomic_DNA"/>
</dbReference>
<dbReference type="Gene3D" id="3.40.50.300">
    <property type="entry name" value="P-loop containing nucleotide triphosphate hydrolases"/>
    <property type="match status" value="1"/>
</dbReference>
<dbReference type="RefSeq" id="WP_121159256.1">
    <property type="nucleotide sequence ID" value="NZ_RBKT01000001.1"/>
</dbReference>
<feature type="domain" description="ABC transporter" evidence="6">
    <location>
        <begin position="2"/>
        <end position="226"/>
    </location>
</feature>
<keyword evidence="4 7" id="KW-0067">ATP-binding</keyword>
<dbReference type="InterPro" id="IPR017871">
    <property type="entry name" value="ABC_transporter-like_CS"/>
</dbReference>
<keyword evidence="8" id="KW-1185">Reference proteome</keyword>
<proteinExistence type="inferred from homology"/>
<organism evidence="7 8">
    <name type="scientific">Micromonospora pisi</name>
    <dbReference type="NCBI Taxonomy" id="589240"/>
    <lineage>
        <taxon>Bacteria</taxon>
        <taxon>Bacillati</taxon>
        <taxon>Actinomycetota</taxon>
        <taxon>Actinomycetes</taxon>
        <taxon>Micromonosporales</taxon>
        <taxon>Micromonosporaceae</taxon>
        <taxon>Micromonospora</taxon>
    </lineage>
</organism>
<dbReference type="AlphaFoldDB" id="A0A495JRT8"/>
<dbReference type="PROSITE" id="PS50893">
    <property type="entry name" value="ABC_TRANSPORTER_2"/>
    <property type="match status" value="1"/>
</dbReference>
<dbReference type="InterPro" id="IPR003439">
    <property type="entry name" value="ABC_transporter-like_ATP-bd"/>
</dbReference>
<dbReference type="Pfam" id="PF00005">
    <property type="entry name" value="ABC_tran"/>
    <property type="match status" value="1"/>
</dbReference>
<comment type="similarity">
    <text evidence="1">Belongs to the ABC transporter superfamily.</text>
</comment>
<evidence type="ECO:0000259" key="6">
    <source>
        <dbReference type="PROSITE" id="PS50893"/>
    </source>
</evidence>
<dbReference type="OrthoDB" id="9804819at2"/>
<evidence type="ECO:0000313" key="7">
    <source>
        <dbReference type="EMBL" id="RKR91102.1"/>
    </source>
</evidence>
<comment type="caution">
    <text evidence="7">The sequence shown here is derived from an EMBL/GenBank/DDBJ whole genome shotgun (WGS) entry which is preliminary data.</text>
</comment>
<dbReference type="Proteomes" id="UP000277671">
    <property type="component" value="Unassembled WGS sequence"/>
</dbReference>
<evidence type="ECO:0000256" key="5">
    <source>
        <dbReference type="SAM" id="MobiDB-lite"/>
    </source>
</evidence>
<feature type="region of interest" description="Disordered" evidence="5">
    <location>
        <begin position="299"/>
        <end position="323"/>
    </location>
</feature>
<protein>
    <submittedName>
        <fullName evidence="7">ABC-2 type transport system ATP-binding protein</fullName>
    </submittedName>
</protein>
<dbReference type="SMART" id="SM00382">
    <property type="entry name" value="AAA"/>
    <property type="match status" value="1"/>
</dbReference>
<name>A0A495JRT8_9ACTN</name>
<accession>A0A495JRT8</accession>
<evidence type="ECO:0000313" key="8">
    <source>
        <dbReference type="Proteomes" id="UP000277671"/>
    </source>
</evidence>
<evidence type="ECO:0000256" key="3">
    <source>
        <dbReference type="ARBA" id="ARBA00022741"/>
    </source>
</evidence>
<dbReference type="PANTHER" id="PTHR43335:SF4">
    <property type="entry name" value="ABC TRANSPORTER, ATP-BINDING PROTEIN"/>
    <property type="match status" value="1"/>
</dbReference>
<dbReference type="SUPFAM" id="SSF52540">
    <property type="entry name" value="P-loop containing nucleoside triphosphate hydrolases"/>
    <property type="match status" value="1"/>
</dbReference>
<reference evidence="7 8" key="1">
    <citation type="submission" date="2018-10" db="EMBL/GenBank/DDBJ databases">
        <title>Sequencing the genomes of 1000 actinobacteria strains.</title>
        <authorList>
            <person name="Klenk H.-P."/>
        </authorList>
    </citation>
    <scope>NUCLEOTIDE SEQUENCE [LARGE SCALE GENOMIC DNA]</scope>
    <source>
        <strain evidence="7 8">DSM 45175</strain>
    </source>
</reference>
<feature type="compositionally biased region" description="Low complexity" evidence="5">
    <location>
        <begin position="304"/>
        <end position="315"/>
    </location>
</feature>
<dbReference type="InterPro" id="IPR027417">
    <property type="entry name" value="P-loop_NTPase"/>
</dbReference>
<gene>
    <name evidence="7" type="ORF">BDK92_5491</name>
</gene>
<evidence type="ECO:0000256" key="1">
    <source>
        <dbReference type="ARBA" id="ARBA00005417"/>
    </source>
</evidence>
<keyword evidence="2" id="KW-0813">Transport</keyword>
<keyword evidence="3" id="KW-0547">Nucleotide-binding</keyword>
<dbReference type="PANTHER" id="PTHR43335">
    <property type="entry name" value="ABC TRANSPORTER, ATP-BINDING PROTEIN"/>
    <property type="match status" value="1"/>
</dbReference>
<dbReference type="InterPro" id="IPR003593">
    <property type="entry name" value="AAA+_ATPase"/>
</dbReference>
<dbReference type="GO" id="GO:0005524">
    <property type="term" value="F:ATP binding"/>
    <property type="evidence" value="ECO:0007669"/>
    <property type="project" value="UniProtKB-KW"/>
</dbReference>
<dbReference type="PROSITE" id="PS00211">
    <property type="entry name" value="ABC_TRANSPORTER_1"/>
    <property type="match status" value="1"/>
</dbReference>
<sequence>MITARGLNKRYGEKLAVDDLSFEVRPGTVTGFLGPNGAGKSTTMRLMLGLDRGSGETLFDGRRFGTIKHPMREIGAVLEAKAFHPTRTARNHLRMLAAGSGIPASRADEVLEFVGLSDVKRKQPKGFSLGMAQRLGLAQALLGDPGTLILDEPANGLDPHGIHWLRDVLRSLAAEDRTIFVSSHLLSEMSLMADQLVVIGRGKMIYNGDVDGFVRKFTQTSVLVRTPQAEQLADALRGVDRVTVDALGDGALRVGGADPAAIGEVAYHAGVMLHELTPQTASLEAAFITATGASEEYVAHEPTGASPPSGPPAAGHGTYGGVA</sequence>